<dbReference type="EMBL" id="GBHO01027781">
    <property type="protein sequence ID" value="JAG15823.1"/>
    <property type="molecule type" value="Transcribed_RNA"/>
</dbReference>
<keyword evidence="1" id="KW-0812">Transmembrane</keyword>
<reference evidence="3" key="3">
    <citation type="journal article" date="2016" name="Gigascience">
        <title>De novo construction of an expanded transcriptome assembly for the western tarnished plant bug, Lygus hesperus.</title>
        <authorList>
            <person name="Tassone E.E."/>
            <person name="Geib S.M."/>
            <person name="Hall B."/>
            <person name="Fabrick J.A."/>
            <person name="Brent C.S."/>
            <person name="Hull J.J."/>
        </authorList>
    </citation>
    <scope>NUCLEOTIDE SEQUENCE</scope>
</reference>
<proteinExistence type="predicted"/>
<dbReference type="AlphaFoldDB" id="A0A0A9XAG8"/>
<keyword evidence="1" id="KW-1133">Transmembrane helix</keyword>
<evidence type="ECO:0000313" key="2">
    <source>
        <dbReference type="EMBL" id="JAG15823.1"/>
    </source>
</evidence>
<feature type="transmembrane region" description="Helical" evidence="1">
    <location>
        <begin position="61"/>
        <end position="80"/>
    </location>
</feature>
<protein>
    <submittedName>
        <fullName evidence="2">Uncharacterized protein</fullName>
    </submittedName>
</protein>
<organism evidence="2">
    <name type="scientific">Lygus hesperus</name>
    <name type="common">Western plant bug</name>
    <dbReference type="NCBI Taxonomy" id="30085"/>
    <lineage>
        <taxon>Eukaryota</taxon>
        <taxon>Metazoa</taxon>
        <taxon>Ecdysozoa</taxon>
        <taxon>Arthropoda</taxon>
        <taxon>Hexapoda</taxon>
        <taxon>Insecta</taxon>
        <taxon>Pterygota</taxon>
        <taxon>Neoptera</taxon>
        <taxon>Paraneoptera</taxon>
        <taxon>Hemiptera</taxon>
        <taxon>Heteroptera</taxon>
        <taxon>Panheteroptera</taxon>
        <taxon>Cimicomorpha</taxon>
        <taxon>Miridae</taxon>
        <taxon>Mirini</taxon>
        <taxon>Lygus</taxon>
    </lineage>
</organism>
<accession>A0A0A9XAG8</accession>
<keyword evidence="1" id="KW-0472">Membrane</keyword>
<reference evidence="2" key="1">
    <citation type="journal article" date="2014" name="PLoS ONE">
        <title>Transcriptome-Based Identification of ABC Transporters in the Western Tarnished Plant Bug Lygus hesperus.</title>
        <authorList>
            <person name="Hull J.J."/>
            <person name="Chaney K."/>
            <person name="Geib S.M."/>
            <person name="Fabrick J.A."/>
            <person name="Brent C.S."/>
            <person name="Walsh D."/>
            <person name="Lavine L.C."/>
        </authorList>
    </citation>
    <scope>NUCLEOTIDE SEQUENCE</scope>
</reference>
<name>A0A0A9XAG8_LYGHE</name>
<feature type="transmembrane region" description="Helical" evidence="1">
    <location>
        <begin position="86"/>
        <end position="112"/>
    </location>
</feature>
<evidence type="ECO:0000256" key="1">
    <source>
        <dbReference type="SAM" id="Phobius"/>
    </source>
</evidence>
<evidence type="ECO:0000313" key="3">
    <source>
        <dbReference type="EMBL" id="JAQ14899.1"/>
    </source>
</evidence>
<gene>
    <name evidence="2" type="ORF">CM83_22072</name>
    <name evidence="3" type="ORF">g.90686</name>
</gene>
<reference evidence="2" key="2">
    <citation type="submission" date="2014-07" db="EMBL/GenBank/DDBJ databases">
        <authorList>
            <person name="Hull J."/>
        </authorList>
    </citation>
    <scope>NUCLEOTIDE SEQUENCE</scope>
</reference>
<sequence>MATEEETITTAISVIVTTMVHHIAVALREVAALTIGTIDVDEHHVVLPIQTLLHEIHLEDASTVIAATVHVVLLAIARVLVFHDDFVHAVVIMEVAVMHSVAQNLAVVMFLLDGVRLTLVTFVNGV</sequence>
<dbReference type="EMBL" id="GDHC01003730">
    <property type="protein sequence ID" value="JAQ14899.1"/>
    <property type="molecule type" value="Transcribed_RNA"/>
</dbReference>